<comment type="subcellular location">
    <subcellularLocation>
        <location evidence="1">Membrane</location>
        <topology evidence="1">Multi-pass membrane protein</topology>
    </subcellularLocation>
</comment>
<evidence type="ECO:0000256" key="4">
    <source>
        <dbReference type="ARBA" id="ARBA00022692"/>
    </source>
</evidence>
<keyword evidence="10" id="KW-1185">Reference proteome</keyword>
<dbReference type="CDD" id="cd10322">
    <property type="entry name" value="SLC5sbd"/>
    <property type="match status" value="1"/>
</dbReference>
<evidence type="ECO:0000256" key="2">
    <source>
        <dbReference type="ARBA" id="ARBA00006434"/>
    </source>
</evidence>
<evidence type="ECO:0000256" key="6">
    <source>
        <dbReference type="ARBA" id="ARBA00023136"/>
    </source>
</evidence>
<dbReference type="PROSITE" id="PS50283">
    <property type="entry name" value="NA_SOLUT_SYMP_3"/>
    <property type="match status" value="1"/>
</dbReference>
<feature type="transmembrane region" description="Helical" evidence="8">
    <location>
        <begin position="410"/>
        <end position="427"/>
    </location>
</feature>
<dbReference type="PANTHER" id="PTHR48086">
    <property type="entry name" value="SODIUM/PROLINE SYMPORTER-RELATED"/>
    <property type="match status" value="1"/>
</dbReference>
<feature type="transmembrane region" description="Helical" evidence="8">
    <location>
        <begin position="45"/>
        <end position="69"/>
    </location>
</feature>
<organism evidence="9 10">
    <name type="scientific">Dethiosulfatibacter aminovorans DSM 17477</name>
    <dbReference type="NCBI Taxonomy" id="1121476"/>
    <lineage>
        <taxon>Bacteria</taxon>
        <taxon>Bacillati</taxon>
        <taxon>Bacillota</taxon>
        <taxon>Tissierellia</taxon>
        <taxon>Dethiosulfatibacter</taxon>
    </lineage>
</organism>
<name>A0A1M6BIU3_9FIRM</name>
<reference evidence="9 10" key="1">
    <citation type="submission" date="2016-11" db="EMBL/GenBank/DDBJ databases">
        <authorList>
            <person name="Jaros S."/>
            <person name="Januszkiewicz K."/>
            <person name="Wedrychowicz H."/>
        </authorList>
    </citation>
    <scope>NUCLEOTIDE SEQUENCE [LARGE SCALE GENOMIC DNA]</scope>
    <source>
        <strain evidence="9 10">DSM 17477</strain>
    </source>
</reference>
<dbReference type="InterPro" id="IPR050277">
    <property type="entry name" value="Sodium:Solute_Symporter"/>
</dbReference>
<feature type="transmembrane region" description="Helical" evidence="8">
    <location>
        <begin position="117"/>
        <end position="139"/>
    </location>
</feature>
<feature type="transmembrane region" description="Helical" evidence="8">
    <location>
        <begin position="223"/>
        <end position="240"/>
    </location>
</feature>
<dbReference type="Gene3D" id="1.20.1730.10">
    <property type="entry name" value="Sodium/glucose cotransporter"/>
    <property type="match status" value="1"/>
</dbReference>
<proteinExistence type="inferred from homology"/>
<dbReference type="EMBL" id="FQZL01000005">
    <property type="protein sequence ID" value="SHI48567.1"/>
    <property type="molecule type" value="Genomic_DNA"/>
</dbReference>
<dbReference type="InterPro" id="IPR001734">
    <property type="entry name" value="Na/solute_symporter"/>
</dbReference>
<dbReference type="Pfam" id="PF00474">
    <property type="entry name" value="SSF"/>
    <property type="match status" value="1"/>
</dbReference>
<keyword evidence="3" id="KW-0813">Transport</keyword>
<dbReference type="PANTHER" id="PTHR48086:SF7">
    <property type="entry name" value="SODIUM-SOLUTE SYMPORTER-RELATED"/>
    <property type="match status" value="1"/>
</dbReference>
<dbReference type="GO" id="GO:0005886">
    <property type="term" value="C:plasma membrane"/>
    <property type="evidence" value="ECO:0007669"/>
    <property type="project" value="TreeGrafter"/>
</dbReference>
<keyword evidence="4 8" id="KW-0812">Transmembrane</keyword>
<accession>A0A1M6BIU3</accession>
<feature type="transmembrane region" description="Helical" evidence="8">
    <location>
        <begin position="433"/>
        <end position="451"/>
    </location>
</feature>
<evidence type="ECO:0000256" key="3">
    <source>
        <dbReference type="ARBA" id="ARBA00022448"/>
    </source>
</evidence>
<dbReference type="STRING" id="1121476.SAMN02745751_00369"/>
<dbReference type="OrthoDB" id="773at2"/>
<dbReference type="Proteomes" id="UP000184052">
    <property type="component" value="Unassembled WGS sequence"/>
</dbReference>
<protein>
    <submittedName>
        <fullName evidence="9">Solute:Na+ symporter, SSS family</fullName>
    </submittedName>
</protein>
<keyword evidence="6 8" id="KW-0472">Membrane</keyword>
<feature type="transmembrane region" description="Helical" evidence="8">
    <location>
        <begin position="75"/>
        <end position="93"/>
    </location>
</feature>
<feature type="transmembrane region" description="Helical" evidence="8">
    <location>
        <begin position="181"/>
        <end position="203"/>
    </location>
</feature>
<sequence>MLTFLDNSIIFIAGIIILGIGYFFSKITKDMESFYLANRSLPWSLLVGTLVASWYGAAGVIGSIGYAAVYGISVWAVWCIAAHAARIPLALWVGPKVQVRTDVTIPDLLENLYGKKVAIIGACVLVFSCASFGCLLGGARIGLAAWGIPEVMFGIILITLTVVIASLGGLMGVAVTDMIMFFFMVFGVTMVFPGLFSEIGGFAGLQAALGDNAETLLHPTKGMSLGKMVTLVILSFNVYADPSFYQRFSAAESAKSARRALLTCFSLWIVFDIILTVMGILVTAFRPEAQPEVAYITLVLESLPVGVKGLFMLGLLGATISTLDSYYLVGATLVTNDIYARLRGPENITQEQIVKITRIAIVVVGFLGLTIAFRFELIYDVVVWMQGISMSVLFVPVVGGLMYRGRKTEMGGLLSMVGGCGTLLILRAIEFSVFSPVFIALAAAFICYNIGNRIGEDRNGIQPVAAGNGE</sequence>
<feature type="transmembrane region" description="Helical" evidence="8">
    <location>
        <begin position="356"/>
        <end position="375"/>
    </location>
</feature>
<evidence type="ECO:0000256" key="8">
    <source>
        <dbReference type="SAM" id="Phobius"/>
    </source>
</evidence>
<feature type="transmembrane region" description="Helical" evidence="8">
    <location>
        <begin position="260"/>
        <end position="285"/>
    </location>
</feature>
<feature type="transmembrane region" description="Helical" evidence="8">
    <location>
        <begin position="381"/>
        <end position="403"/>
    </location>
</feature>
<comment type="similarity">
    <text evidence="2 7">Belongs to the sodium:solute symporter (SSF) (TC 2.A.21) family.</text>
</comment>
<feature type="transmembrane region" description="Helical" evidence="8">
    <location>
        <begin position="6"/>
        <end position="24"/>
    </location>
</feature>
<evidence type="ECO:0000256" key="5">
    <source>
        <dbReference type="ARBA" id="ARBA00022989"/>
    </source>
</evidence>
<keyword evidence="5 8" id="KW-1133">Transmembrane helix</keyword>
<evidence type="ECO:0000313" key="10">
    <source>
        <dbReference type="Proteomes" id="UP000184052"/>
    </source>
</evidence>
<dbReference type="GO" id="GO:0022857">
    <property type="term" value="F:transmembrane transporter activity"/>
    <property type="evidence" value="ECO:0007669"/>
    <property type="project" value="InterPro"/>
</dbReference>
<evidence type="ECO:0000313" key="9">
    <source>
        <dbReference type="EMBL" id="SHI48567.1"/>
    </source>
</evidence>
<evidence type="ECO:0000256" key="1">
    <source>
        <dbReference type="ARBA" id="ARBA00004141"/>
    </source>
</evidence>
<evidence type="ECO:0000256" key="7">
    <source>
        <dbReference type="RuleBase" id="RU362091"/>
    </source>
</evidence>
<feature type="transmembrane region" description="Helical" evidence="8">
    <location>
        <begin position="310"/>
        <end position="335"/>
    </location>
</feature>
<feature type="transmembrane region" description="Helical" evidence="8">
    <location>
        <begin position="151"/>
        <end position="174"/>
    </location>
</feature>
<gene>
    <name evidence="9" type="ORF">SAMN02745751_00369</name>
</gene>
<dbReference type="InterPro" id="IPR038377">
    <property type="entry name" value="Na/Glc_symporter_sf"/>
</dbReference>
<dbReference type="AlphaFoldDB" id="A0A1M6BIU3"/>
<dbReference type="RefSeq" id="WP_073046278.1">
    <property type="nucleotide sequence ID" value="NZ_FQZL01000005.1"/>
</dbReference>